<accession>A0A077RCT4</accession>
<sequence>PKAEAHLIQAELDLVNAYGYPMICLNPILISDDEDSSASPDNSFSSNSSGSRGSLTGNNSGSQPKAITYLGEDRTAMSQN</sequence>
<dbReference type="AlphaFoldDB" id="A0A077RCT4"/>
<name>A0A077RCT4_9BASI</name>
<feature type="compositionally biased region" description="Low complexity" evidence="1">
    <location>
        <begin position="37"/>
        <end position="62"/>
    </location>
</feature>
<feature type="compositionally biased region" description="Basic and acidic residues" evidence="1">
    <location>
        <begin position="71"/>
        <end position="80"/>
    </location>
</feature>
<evidence type="ECO:0000256" key="1">
    <source>
        <dbReference type="SAM" id="MobiDB-lite"/>
    </source>
</evidence>
<organism evidence="2">
    <name type="scientific">Melanopsichium pennsylvanicum 4</name>
    <dbReference type="NCBI Taxonomy" id="1398559"/>
    <lineage>
        <taxon>Eukaryota</taxon>
        <taxon>Fungi</taxon>
        <taxon>Dikarya</taxon>
        <taxon>Basidiomycota</taxon>
        <taxon>Ustilaginomycotina</taxon>
        <taxon>Ustilaginomycetes</taxon>
        <taxon>Ustilaginales</taxon>
        <taxon>Ustilaginaceae</taxon>
        <taxon>Melanopsichium</taxon>
    </lineage>
</organism>
<feature type="region of interest" description="Disordered" evidence="1">
    <location>
        <begin position="31"/>
        <end position="80"/>
    </location>
</feature>
<reference evidence="2" key="1">
    <citation type="journal article" date="2014" name="Genome Biol. Evol.">
        <title>Gene Loss Rather Than Gene Gain Is Associated with a Host Jump from Monocots to Dicots in the Smut Fungus Melanopsichium pennsylvanicum.</title>
        <authorList>
            <person name="Sharma R."/>
            <person name="Mishra B."/>
            <person name="Runge F."/>
            <person name="Thines M."/>
        </authorList>
    </citation>
    <scope>NUCLEOTIDE SEQUENCE</scope>
    <source>
        <strain evidence="2">4</strain>
    </source>
</reference>
<feature type="non-terminal residue" evidence="2">
    <location>
        <position position="1"/>
    </location>
</feature>
<dbReference type="EMBL" id="HG529899">
    <property type="protein sequence ID" value="CDI57111.1"/>
    <property type="molecule type" value="Genomic_DNA"/>
</dbReference>
<protein>
    <submittedName>
        <fullName evidence="2">Uncharacterized protein</fullName>
    </submittedName>
</protein>
<feature type="non-terminal residue" evidence="2">
    <location>
        <position position="80"/>
    </location>
</feature>
<proteinExistence type="predicted"/>
<evidence type="ECO:0000313" key="2">
    <source>
        <dbReference type="EMBL" id="CDI57111.1"/>
    </source>
</evidence>